<dbReference type="InterPro" id="IPR038765">
    <property type="entry name" value="Papain-like_cys_pep_sf"/>
</dbReference>
<dbReference type="Pfam" id="PF01841">
    <property type="entry name" value="Transglut_core"/>
    <property type="match status" value="1"/>
</dbReference>
<feature type="domain" description="Transglutaminase-like" evidence="3">
    <location>
        <begin position="466"/>
        <end position="536"/>
    </location>
</feature>
<dbReference type="RefSeq" id="WP_345379070.1">
    <property type="nucleotide sequence ID" value="NZ_BAABRR010000005.1"/>
</dbReference>
<dbReference type="InterPro" id="IPR021878">
    <property type="entry name" value="TgpA_N"/>
</dbReference>
<dbReference type="EMBL" id="BAABRR010000005">
    <property type="protein sequence ID" value="GAA5518750.1"/>
    <property type="molecule type" value="Genomic_DNA"/>
</dbReference>
<sequence length="715" mass="74245">MNAPWRLIATPLVALAVALGLGGLSGLVVFGSWLSSLAAVLGATAAIVVIARAATGRPFLPTVVGLVCGAWLLMVAFVPGPEGGRTWIPTPSALEGVRAVAAEAVRYAADTVAPAEVSPALAAAITAGALALFLLVDAVAVGAGFAASAGFLLVVPWLPALTLERRIPTLALLGALAAWLGVVALSRRIDAGPWRSRDRAGAPAAPAAAAAVAATLLLASITAPLAVGGPGWGAAPRIALPDSLGGASRLDLDIDLRESLNGRSTSPVLSYTSTGGRVDVLRAYSFDTFDGNRWDRESGGETVPATGVLWPEPFDGWIEGESSFLTISTTDLSESRLPIPAAPRSITAAAGWVYDRSTDEVVSDSPSGTRGLQYSVRQSTDFHSEEALRAAEELIAAGGDEAVPARYRELPDGIDVEGLRTVATALTASATDRYESALALQEYLRGPGFVYDTQVSPSGDDAVTTFLETRRGYCVQFATAMTVMARTLDIPARLAVGFLGGSENVPGEYVVRGRDAHAWPELYFPGHGWVRFEPTPSVQTGARPPYAEPAEAPEPVVPDVRDTARPTTAPEPVLPTTAPTASPTPTPADEGGFPWLAVGTGALVLAAVAVGWARRRSGAGPVRDAEDAWALLRTRLGARAGDDALTPAETERAILDGGPELGAEAREALGLLRVAVERQRYAPRGENGADAPLRAWVDVVSTAAREAERAAGTRK</sequence>
<dbReference type="SMART" id="SM00460">
    <property type="entry name" value="TGc"/>
    <property type="match status" value="1"/>
</dbReference>
<comment type="caution">
    <text evidence="4">The sequence shown here is derived from an EMBL/GenBank/DDBJ whole genome shotgun (WGS) entry which is preliminary data.</text>
</comment>
<evidence type="ECO:0000313" key="5">
    <source>
        <dbReference type="Proteomes" id="UP001426770"/>
    </source>
</evidence>
<feature type="transmembrane region" description="Helical" evidence="2">
    <location>
        <begin position="592"/>
        <end position="613"/>
    </location>
</feature>
<accession>A0ABP9WG55</accession>
<dbReference type="Proteomes" id="UP001426770">
    <property type="component" value="Unassembled WGS sequence"/>
</dbReference>
<dbReference type="Gene3D" id="3.10.620.30">
    <property type="match status" value="1"/>
</dbReference>
<feature type="transmembrane region" description="Helical" evidence="2">
    <location>
        <begin position="207"/>
        <end position="227"/>
    </location>
</feature>
<feature type="transmembrane region" description="Helical" evidence="2">
    <location>
        <begin position="117"/>
        <end position="136"/>
    </location>
</feature>
<dbReference type="SUPFAM" id="SSF54001">
    <property type="entry name" value="Cysteine proteinases"/>
    <property type="match status" value="1"/>
</dbReference>
<evidence type="ECO:0000256" key="1">
    <source>
        <dbReference type="SAM" id="MobiDB-lite"/>
    </source>
</evidence>
<keyword evidence="2" id="KW-0472">Membrane</keyword>
<evidence type="ECO:0000313" key="4">
    <source>
        <dbReference type="EMBL" id="GAA5518750.1"/>
    </source>
</evidence>
<reference evidence="4 5" key="1">
    <citation type="submission" date="2024-02" db="EMBL/GenBank/DDBJ databases">
        <title>Lysinimicrobium sediminis NBRC 112286.</title>
        <authorList>
            <person name="Ichikawa N."/>
            <person name="Katano-Makiyama Y."/>
            <person name="Hidaka K."/>
        </authorList>
    </citation>
    <scope>NUCLEOTIDE SEQUENCE [LARGE SCALE GENOMIC DNA]</scope>
    <source>
        <strain evidence="4 5">NBRC 112286</strain>
    </source>
</reference>
<proteinExistence type="predicted"/>
<feature type="transmembrane region" description="Helical" evidence="2">
    <location>
        <begin position="58"/>
        <end position="78"/>
    </location>
</feature>
<dbReference type="PANTHER" id="PTHR42736">
    <property type="entry name" value="PROTEIN-GLUTAMINE GAMMA-GLUTAMYLTRANSFERASE"/>
    <property type="match status" value="1"/>
</dbReference>
<feature type="transmembrane region" description="Helical" evidence="2">
    <location>
        <begin position="30"/>
        <end position="51"/>
    </location>
</feature>
<name>A0ABP9WG55_9MICO</name>
<keyword evidence="5" id="KW-1185">Reference proteome</keyword>
<evidence type="ECO:0000256" key="2">
    <source>
        <dbReference type="SAM" id="Phobius"/>
    </source>
</evidence>
<dbReference type="InterPro" id="IPR052901">
    <property type="entry name" value="Bact_TGase-like"/>
</dbReference>
<dbReference type="Pfam" id="PF11992">
    <property type="entry name" value="TgpA_N"/>
    <property type="match status" value="1"/>
</dbReference>
<protein>
    <recommendedName>
        <fullName evidence="3">Transglutaminase-like domain-containing protein</fullName>
    </recommendedName>
</protein>
<feature type="compositionally biased region" description="Low complexity" evidence="1">
    <location>
        <begin position="544"/>
        <end position="558"/>
    </location>
</feature>
<evidence type="ECO:0000259" key="3">
    <source>
        <dbReference type="SMART" id="SM00460"/>
    </source>
</evidence>
<feature type="region of interest" description="Disordered" evidence="1">
    <location>
        <begin position="536"/>
        <end position="587"/>
    </location>
</feature>
<keyword evidence="2" id="KW-0812">Transmembrane</keyword>
<gene>
    <name evidence="4" type="ORF">Lsed01_01183</name>
</gene>
<feature type="transmembrane region" description="Helical" evidence="2">
    <location>
        <begin position="143"/>
        <end position="161"/>
    </location>
</feature>
<organism evidence="4 5">
    <name type="scientific">Demequina sediminis</name>
    <dbReference type="NCBI Taxonomy" id="1930058"/>
    <lineage>
        <taxon>Bacteria</taxon>
        <taxon>Bacillati</taxon>
        <taxon>Actinomycetota</taxon>
        <taxon>Actinomycetes</taxon>
        <taxon>Micrococcales</taxon>
        <taxon>Demequinaceae</taxon>
        <taxon>Demequina</taxon>
    </lineage>
</organism>
<keyword evidence="2" id="KW-1133">Transmembrane helix</keyword>
<dbReference type="InterPro" id="IPR002931">
    <property type="entry name" value="Transglutaminase-like"/>
</dbReference>
<feature type="transmembrane region" description="Helical" evidence="2">
    <location>
        <begin position="167"/>
        <end position="186"/>
    </location>
</feature>
<dbReference type="PANTHER" id="PTHR42736:SF1">
    <property type="entry name" value="PROTEIN-GLUTAMINE GAMMA-GLUTAMYLTRANSFERASE"/>
    <property type="match status" value="1"/>
</dbReference>